<dbReference type="PANTHER" id="PTHR43649:SF33">
    <property type="entry name" value="POLYGALACTURONAN_RHAMNOGALACTURONAN-BINDING PROTEIN YTCQ"/>
    <property type="match status" value="1"/>
</dbReference>
<keyword evidence="4" id="KW-1185">Reference proteome</keyword>
<dbReference type="Proteomes" id="UP000518605">
    <property type="component" value="Unassembled WGS sequence"/>
</dbReference>
<evidence type="ECO:0000313" key="4">
    <source>
        <dbReference type="Proteomes" id="UP000518605"/>
    </source>
</evidence>
<feature type="signal peptide" evidence="2">
    <location>
        <begin position="1"/>
        <end position="22"/>
    </location>
</feature>
<dbReference type="AlphaFoldDB" id="A0A7W5C570"/>
<evidence type="ECO:0000256" key="2">
    <source>
        <dbReference type="SAM" id="SignalP"/>
    </source>
</evidence>
<comment type="caution">
    <text evidence="3">The sequence shown here is derived from an EMBL/GenBank/DDBJ whole genome shotgun (WGS) entry which is preliminary data.</text>
</comment>
<evidence type="ECO:0000313" key="3">
    <source>
        <dbReference type="EMBL" id="MBB3151396.1"/>
    </source>
</evidence>
<dbReference type="RefSeq" id="WP_246431638.1">
    <property type="nucleotide sequence ID" value="NZ_CBCSLB010000002.1"/>
</dbReference>
<name>A0A7W5C570_9BACL</name>
<feature type="chain" id="PRO_5039148933" evidence="2">
    <location>
        <begin position="23"/>
        <end position="509"/>
    </location>
</feature>
<dbReference type="Gene3D" id="3.40.190.10">
    <property type="entry name" value="Periplasmic binding protein-like II"/>
    <property type="match status" value="2"/>
</dbReference>
<protein>
    <submittedName>
        <fullName evidence="3">Putative aldouronate transport system substrate-binding protein</fullName>
    </submittedName>
</protein>
<dbReference type="SUPFAM" id="SSF53850">
    <property type="entry name" value="Periplasmic binding protein-like II"/>
    <property type="match status" value="1"/>
</dbReference>
<dbReference type="EMBL" id="JACHXW010000003">
    <property type="protein sequence ID" value="MBB3151396.1"/>
    <property type="molecule type" value="Genomic_DNA"/>
</dbReference>
<dbReference type="InterPro" id="IPR050490">
    <property type="entry name" value="Bact_solute-bd_prot1"/>
</dbReference>
<organism evidence="3 4">
    <name type="scientific">Paenibacillus endophyticus</name>
    <dbReference type="NCBI Taxonomy" id="1294268"/>
    <lineage>
        <taxon>Bacteria</taxon>
        <taxon>Bacillati</taxon>
        <taxon>Bacillota</taxon>
        <taxon>Bacilli</taxon>
        <taxon>Bacillales</taxon>
        <taxon>Paenibacillaceae</taxon>
        <taxon>Paenibacillus</taxon>
    </lineage>
</organism>
<proteinExistence type="predicted"/>
<sequence>MIRKRNWFAGLTAVLAFTLVISGCGGNGNSAQNNTGSEVTDKGPTDLSVLTIYYQKEPPAPDNRILKEVEKRTNTKLDITWVTPNNFNEKVNVTLASGKLPDLMLVTDTSNAAFQNMAKQGAFWDLTELIKDYPNLMKFPTITFTNNLVEGKLYGVPRVRPTEGNAQPLIRTDWLEKLNLAVPTTMDELYAVMKAFKDNAPDGQKDTVGLSGYVNQADMGQFTFIQEAFTGTGGKYKAVDGKLVDMTFDPSMRDALEWLKKAYDENLIPKDFALLKHDQAKDLVYAGKAGIFPDKPNQIPTMVKELQAAGKADADLEWTPYLEGVNGKYAAKGTGHFGMFVISKSVKEEKVKKLLAFLDYGASDEGHELAAYGMEGEDFTKDGVNYVLTEAATNDLSFQFMQNIFMKYDKYGNLGTGLPADKLKHERMLIDQAADASVSNPVAGLITETGSKLGSDYDKKIQDLKTKIIMGKAALEDWDAFTAELQADQTYQQIIEEMNAAYQARNSTK</sequence>
<accession>A0A7W5C570</accession>
<dbReference type="PANTHER" id="PTHR43649">
    <property type="entry name" value="ARABINOSE-BINDING PROTEIN-RELATED"/>
    <property type="match status" value="1"/>
</dbReference>
<gene>
    <name evidence="3" type="ORF">FHS16_001439</name>
</gene>
<evidence type="ECO:0000256" key="1">
    <source>
        <dbReference type="ARBA" id="ARBA00022729"/>
    </source>
</evidence>
<reference evidence="3 4" key="1">
    <citation type="submission" date="2020-08" db="EMBL/GenBank/DDBJ databases">
        <title>Genomic Encyclopedia of Type Strains, Phase III (KMG-III): the genomes of soil and plant-associated and newly described type strains.</title>
        <authorList>
            <person name="Whitman W."/>
        </authorList>
    </citation>
    <scope>NUCLEOTIDE SEQUENCE [LARGE SCALE GENOMIC DNA]</scope>
    <source>
        <strain evidence="3 4">CECT 8234</strain>
    </source>
</reference>
<keyword evidence="1 2" id="KW-0732">Signal</keyword>
<dbReference type="PROSITE" id="PS51257">
    <property type="entry name" value="PROKAR_LIPOPROTEIN"/>
    <property type="match status" value="1"/>
</dbReference>